<comment type="caution">
    <text evidence="1">The sequence shown here is derived from an EMBL/GenBank/DDBJ whole genome shotgun (WGS) entry which is preliminary data.</text>
</comment>
<keyword evidence="1" id="KW-0238">DNA-binding</keyword>
<dbReference type="RefSeq" id="WP_433007901.1">
    <property type="nucleotide sequence ID" value="NZ_JBNJMQ010000001.1"/>
</dbReference>
<dbReference type="EMBL" id="SAUN01000001">
    <property type="protein sequence ID" value="RVX43061.1"/>
    <property type="molecule type" value="Genomic_DNA"/>
</dbReference>
<dbReference type="InterPro" id="IPR036894">
    <property type="entry name" value="YbaB-like_sf"/>
</dbReference>
<reference evidence="1 2" key="1">
    <citation type="submission" date="2019-01" db="EMBL/GenBank/DDBJ databases">
        <title>Sequencing the genomes of 1000 actinobacteria strains.</title>
        <authorList>
            <person name="Klenk H.-P."/>
        </authorList>
    </citation>
    <scope>NUCLEOTIDE SEQUENCE [LARGE SCALE GENOMIC DNA]</scope>
    <source>
        <strain evidence="1 2">DSM 43925</strain>
    </source>
</reference>
<dbReference type="GO" id="GO:0003677">
    <property type="term" value="F:DNA binding"/>
    <property type="evidence" value="ECO:0007669"/>
    <property type="project" value="UniProtKB-KW"/>
</dbReference>
<sequence>MHDFRMDPAGIRDEDIRRAEDEADRILAWVERAQAALDELRGVGESPSGQVEATVAGNGRVLDVTIKPRAMRMDSVTLSEEVLEAVARAGLDVARRTEELMREGLPGFEPGEAAAQMERVMNAQWR</sequence>
<dbReference type="AlphaFoldDB" id="A0A438MBS9"/>
<dbReference type="Pfam" id="PF02575">
    <property type="entry name" value="YbaB_DNA_bd"/>
    <property type="match status" value="1"/>
</dbReference>
<dbReference type="SUPFAM" id="SSF82607">
    <property type="entry name" value="YbaB-like"/>
    <property type="match status" value="1"/>
</dbReference>
<keyword evidence="2" id="KW-1185">Reference proteome</keyword>
<gene>
    <name evidence="1" type="ORF">EDD27_5730</name>
</gene>
<evidence type="ECO:0000313" key="2">
    <source>
        <dbReference type="Proteomes" id="UP000284824"/>
    </source>
</evidence>
<name>A0A438MBS9_9ACTN</name>
<proteinExistence type="predicted"/>
<evidence type="ECO:0000313" key="1">
    <source>
        <dbReference type="EMBL" id="RVX43061.1"/>
    </source>
</evidence>
<protein>
    <submittedName>
        <fullName evidence="1">DNA-binding protein YbaB</fullName>
    </submittedName>
</protein>
<accession>A0A438MBS9</accession>
<organism evidence="1 2">
    <name type="scientific">Nonomuraea polychroma</name>
    <dbReference type="NCBI Taxonomy" id="46176"/>
    <lineage>
        <taxon>Bacteria</taxon>
        <taxon>Bacillati</taxon>
        <taxon>Actinomycetota</taxon>
        <taxon>Actinomycetes</taxon>
        <taxon>Streptosporangiales</taxon>
        <taxon>Streptosporangiaceae</taxon>
        <taxon>Nonomuraea</taxon>
    </lineage>
</organism>
<dbReference type="InterPro" id="IPR004401">
    <property type="entry name" value="YbaB/EbfC"/>
</dbReference>
<dbReference type="Gene3D" id="3.30.1310.10">
    <property type="entry name" value="Nucleoid-associated protein YbaB-like domain"/>
    <property type="match status" value="1"/>
</dbReference>
<dbReference type="Proteomes" id="UP000284824">
    <property type="component" value="Unassembled WGS sequence"/>
</dbReference>